<reference evidence="3 4" key="1">
    <citation type="submission" date="2020-08" db="EMBL/GenBank/DDBJ databases">
        <title>Complete genome and description of Campylobacter massiliensis Marseille-Q3452 sp. nov.</title>
        <authorList>
            <person name="Antezack A."/>
        </authorList>
    </citation>
    <scope>NUCLEOTIDE SEQUENCE [LARGE SCALE GENOMIC DNA]</scope>
    <source>
        <strain evidence="3 4">Marseille-Q3452</strain>
    </source>
</reference>
<keyword evidence="2" id="KW-0812">Transmembrane</keyword>
<dbReference type="Gene3D" id="1.25.40.10">
    <property type="entry name" value="Tetratricopeptide repeat domain"/>
    <property type="match status" value="1"/>
</dbReference>
<name>A0A842J9D6_9BACT</name>
<feature type="transmembrane region" description="Helical" evidence="2">
    <location>
        <begin position="20"/>
        <end position="42"/>
    </location>
</feature>
<evidence type="ECO:0000256" key="2">
    <source>
        <dbReference type="SAM" id="Phobius"/>
    </source>
</evidence>
<dbReference type="InterPro" id="IPR019734">
    <property type="entry name" value="TPR_rpt"/>
</dbReference>
<sequence>MTLESGILDIFFIEFRDPIFGLVVLVAAVLVIAVFSYAWGVFKSKDEKAEIAGFLKKFGKSQGLSDENKQLLINSGADTATMCFLAGTFSKSGYFEKAISVYAVALERAKNRAAKEQIFTDLGQTYFKAGFLERAKSVFLEALKISPRNQIALKSLTIIFEKLKDYEGALQALDALQELGSDVRAQTAYIKALQILADKSRDEAAKIGEILALKDEFALVRRMAMERLNLNGSGLKDFSDFPPLQDVLDLVYYQNTPVNLTDPEYKSLFFIKGMSDEDGAPLGFELEVLKKLKAANYDKAALSFNYVCKSCKNAFPMHFYRCPMCSELGSVQILPHITEKPDENSMPF</sequence>
<feature type="repeat" description="TPR" evidence="1">
    <location>
        <begin position="116"/>
        <end position="149"/>
    </location>
</feature>
<dbReference type="AlphaFoldDB" id="A0A842J9D6"/>
<dbReference type="SUPFAM" id="SSF48452">
    <property type="entry name" value="TPR-like"/>
    <property type="match status" value="1"/>
</dbReference>
<evidence type="ECO:0008006" key="5">
    <source>
        <dbReference type="Google" id="ProtNLM"/>
    </source>
</evidence>
<keyword evidence="2" id="KW-1133">Transmembrane helix</keyword>
<dbReference type="Proteomes" id="UP000552683">
    <property type="component" value="Unassembled WGS sequence"/>
</dbReference>
<accession>A0A842J9D6</accession>
<keyword evidence="2" id="KW-0472">Membrane</keyword>
<evidence type="ECO:0000313" key="3">
    <source>
        <dbReference type="EMBL" id="MBC2882722.1"/>
    </source>
</evidence>
<comment type="caution">
    <text evidence="3">The sequence shown here is derived from an EMBL/GenBank/DDBJ whole genome shotgun (WGS) entry which is preliminary data.</text>
</comment>
<proteinExistence type="predicted"/>
<gene>
    <name evidence="3" type="ORF">H7R39_05535</name>
</gene>
<dbReference type="Pfam" id="PF13181">
    <property type="entry name" value="TPR_8"/>
    <property type="match status" value="1"/>
</dbReference>
<dbReference type="PROSITE" id="PS50005">
    <property type="entry name" value="TPR"/>
    <property type="match status" value="1"/>
</dbReference>
<keyword evidence="4" id="KW-1185">Reference proteome</keyword>
<dbReference type="EMBL" id="JACLZK010000001">
    <property type="protein sequence ID" value="MBC2882722.1"/>
    <property type="molecule type" value="Genomic_DNA"/>
</dbReference>
<organism evidence="3 4">
    <name type="scientific">Campylobacter massiliensis</name>
    <dbReference type="NCBI Taxonomy" id="2762557"/>
    <lineage>
        <taxon>Bacteria</taxon>
        <taxon>Pseudomonadati</taxon>
        <taxon>Campylobacterota</taxon>
        <taxon>Epsilonproteobacteria</taxon>
        <taxon>Campylobacterales</taxon>
        <taxon>Campylobacteraceae</taxon>
        <taxon>Campylobacter</taxon>
    </lineage>
</organism>
<evidence type="ECO:0000313" key="4">
    <source>
        <dbReference type="Proteomes" id="UP000552683"/>
    </source>
</evidence>
<protein>
    <recommendedName>
        <fullName evidence="5">Tetratricopeptide repeat protein</fullName>
    </recommendedName>
</protein>
<evidence type="ECO:0000256" key="1">
    <source>
        <dbReference type="PROSITE-ProRule" id="PRU00339"/>
    </source>
</evidence>
<dbReference type="InterPro" id="IPR011990">
    <property type="entry name" value="TPR-like_helical_dom_sf"/>
</dbReference>
<keyword evidence="1" id="KW-0802">TPR repeat</keyword>